<feature type="compositionally biased region" description="Pro residues" evidence="1">
    <location>
        <begin position="93"/>
        <end position="108"/>
    </location>
</feature>
<feature type="compositionally biased region" description="Pro residues" evidence="1">
    <location>
        <begin position="256"/>
        <end position="266"/>
    </location>
</feature>
<gene>
    <name evidence="3" type="primary">LOC118894086</name>
</gene>
<evidence type="ECO:0000313" key="2">
    <source>
        <dbReference type="Proteomes" id="UP000694857"/>
    </source>
</evidence>
<feature type="compositionally biased region" description="Pro residues" evidence="1">
    <location>
        <begin position="154"/>
        <end position="172"/>
    </location>
</feature>
<dbReference type="RefSeq" id="XP_036705627.1">
    <property type="nucleotide sequence ID" value="XM_036849732.1"/>
</dbReference>
<protein>
    <submittedName>
        <fullName evidence="3">Basic proline-rich protein-like</fullName>
    </submittedName>
</protein>
<accession>A0A8B8X7K7</accession>
<feature type="region of interest" description="Disordered" evidence="1">
    <location>
        <begin position="1"/>
        <end position="25"/>
    </location>
</feature>
<feature type="region of interest" description="Disordered" evidence="1">
    <location>
        <begin position="148"/>
        <end position="277"/>
    </location>
</feature>
<organism evidence="2 3">
    <name type="scientific">Balaenoptera musculus</name>
    <name type="common">Blue whale</name>
    <dbReference type="NCBI Taxonomy" id="9771"/>
    <lineage>
        <taxon>Eukaryota</taxon>
        <taxon>Metazoa</taxon>
        <taxon>Chordata</taxon>
        <taxon>Craniata</taxon>
        <taxon>Vertebrata</taxon>
        <taxon>Euteleostomi</taxon>
        <taxon>Mammalia</taxon>
        <taxon>Eutheria</taxon>
        <taxon>Laurasiatheria</taxon>
        <taxon>Artiodactyla</taxon>
        <taxon>Whippomorpha</taxon>
        <taxon>Cetacea</taxon>
        <taxon>Mysticeti</taxon>
        <taxon>Balaenopteridae</taxon>
        <taxon>Balaenoptera</taxon>
    </lineage>
</organism>
<dbReference type="KEGG" id="bmus:118894086"/>
<proteinExistence type="predicted"/>
<feature type="compositionally biased region" description="Low complexity" evidence="1">
    <location>
        <begin position="214"/>
        <end position="226"/>
    </location>
</feature>
<dbReference type="Proteomes" id="UP000694857">
    <property type="component" value="Chromosome 4"/>
</dbReference>
<feature type="compositionally biased region" description="Low complexity" evidence="1">
    <location>
        <begin position="54"/>
        <end position="71"/>
    </location>
</feature>
<keyword evidence="2" id="KW-1185">Reference proteome</keyword>
<name>A0A8B8X7K7_BALMU</name>
<feature type="region of interest" description="Disordered" evidence="1">
    <location>
        <begin position="46"/>
        <end position="112"/>
    </location>
</feature>
<feature type="compositionally biased region" description="Basic and acidic residues" evidence="1">
    <location>
        <begin position="176"/>
        <end position="186"/>
    </location>
</feature>
<reference evidence="3" key="1">
    <citation type="submission" date="2025-08" db="UniProtKB">
        <authorList>
            <consortium name="RefSeq"/>
        </authorList>
    </citation>
    <scope>IDENTIFICATION</scope>
    <source>
        <tissue evidence="3">Epidermis and Blubber</tissue>
    </source>
</reference>
<feature type="compositionally biased region" description="Basic and acidic residues" evidence="1">
    <location>
        <begin position="227"/>
        <end position="241"/>
    </location>
</feature>
<evidence type="ECO:0000313" key="3">
    <source>
        <dbReference type="RefSeq" id="XP_036705627.1"/>
    </source>
</evidence>
<dbReference type="GeneID" id="118894086"/>
<dbReference type="AlphaFoldDB" id="A0A8B8X7K7"/>
<sequence length="277" mass="29211">MGAVQAVRTVRGAASPPPPPRLHRHVCRPTMQLPWPWVQPPGGLCSRQIPSLHPQSSRPPTSLSRTPSAPAGPKPSGYSSRVRYWTRARPFPAGAPPGRPPRCPPVSPRVPCSPRCPPVPPCPLGLSPLVPPPHPYSLPAVPLYSRVPGMSPRCVPPARPVSPPRVSPPPRAPAELWDRRAQEVAGRRGRGRRAAGRAGRDGGRGRRAPHSLRPDAGPGAPRAGAQRPERPGGDAEAERATSRWRRLQVSGAAPEVGPPPGPPPEVGAPSTAAPGRP</sequence>
<evidence type="ECO:0000256" key="1">
    <source>
        <dbReference type="SAM" id="MobiDB-lite"/>
    </source>
</evidence>